<feature type="region of interest" description="Disordered" evidence="1">
    <location>
        <begin position="306"/>
        <end position="371"/>
    </location>
</feature>
<name>A0A078AHL8_STYLE</name>
<proteinExistence type="predicted"/>
<accession>A0A078AHL8</accession>
<feature type="compositionally biased region" description="Low complexity" evidence="1">
    <location>
        <begin position="198"/>
        <end position="213"/>
    </location>
</feature>
<keyword evidence="3" id="KW-1185">Reference proteome</keyword>
<feature type="region of interest" description="Disordered" evidence="1">
    <location>
        <begin position="503"/>
        <end position="529"/>
    </location>
</feature>
<feature type="region of interest" description="Disordered" evidence="1">
    <location>
        <begin position="1"/>
        <end position="82"/>
    </location>
</feature>
<feature type="region of interest" description="Disordered" evidence="1">
    <location>
        <begin position="412"/>
        <end position="442"/>
    </location>
</feature>
<gene>
    <name evidence="2" type="primary">Contig13614.g14520</name>
    <name evidence="2" type="ORF">STYLEM_9320</name>
</gene>
<feature type="compositionally biased region" description="Basic and acidic residues" evidence="1">
    <location>
        <begin position="343"/>
        <end position="368"/>
    </location>
</feature>
<feature type="compositionally biased region" description="Basic and acidic residues" evidence="1">
    <location>
        <begin position="45"/>
        <end position="55"/>
    </location>
</feature>
<feature type="region of interest" description="Disordered" evidence="1">
    <location>
        <begin position="188"/>
        <end position="240"/>
    </location>
</feature>
<dbReference type="AlphaFoldDB" id="A0A078AHL8"/>
<feature type="compositionally biased region" description="Polar residues" evidence="1">
    <location>
        <begin position="69"/>
        <end position="79"/>
    </location>
</feature>
<feature type="compositionally biased region" description="Low complexity" evidence="1">
    <location>
        <begin position="329"/>
        <end position="342"/>
    </location>
</feature>
<evidence type="ECO:0000313" key="2">
    <source>
        <dbReference type="EMBL" id="CDW80323.1"/>
    </source>
</evidence>
<feature type="compositionally biased region" description="Polar residues" evidence="1">
    <location>
        <begin position="412"/>
        <end position="440"/>
    </location>
</feature>
<feature type="compositionally biased region" description="Polar residues" evidence="1">
    <location>
        <begin position="516"/>
        <end position="529"/>
    </location>
</feature>
<protein>
    <submittedName>
        <fullName evidence="2">Uncharacterized protein</fullName>
    </submittedName>
</protein>
<sequence length="795" mass="92325">MIQQKGKPRRFTQQLQPKKRQSPRYTLMQQFESLKQDGYNTDLKNMSDSKRDRNRYTRPQSGKLRRSPNHASKLQNQDQYHSDDNYQEEADFELLSKEIDEDVPIIHSLKTKLQSLQMPVKSLYQHQSSQAPGANSTLLDPFLSPKSASQNIDLQNQQIIMQQYIRNVNQNTLKMNAPLSQKINQKIKRSLTPQRSANNSQINNKIQKNSNQNTHQRSRSTQRVVNSERNQSPRINRGSAKLNYVTNHHSKNIIDNAQQRLKIKAKNQIQKYRSFDQFFKDQQKHEEVKKQKIDILQQQKSKVEVEEVRSTPTIHKKRTEKSQNKTFTNEQQQQHNQPNVEQAEVKETTRERRSMSQERTSKVHDRLYQIKPYRAQNQEIELESANNITNQQSQGGSKSTKSMTPLKEFVMHNQSKNSKENTSQTISTNRLSQINGTSSRKGAHINNLFKEDKSQRKFVSGNSKKFLVQKFKKMFRNSLCKILKDNKLSSDQIIYEEESIEEISANSDSDQEDIQQADQGGKSPKSSSTITVSKVHIPTVEDINLSQDQYYIILKDMNLKGYNEHLADKMYQILTCNQQKLLRSSNQFTFLLACQGLFTFEEIKKPDLNIDEECDYGAFNLQGRFIFINEGQYKLVRKEFKGFQSNLNNYETLRRQSMDESKYPQILTSIYSSKSKNSDLIARGKPGEKLNKDISDALRIRNNSPSPRSQTLRTGNLLVNEKKSVLASDDGEPQWVSIDIDLGKTKGMKKILMKHDENVSEVVNKFALENNLDENKKEKLEKIINLKLQKVFEDK</sequence>
<evidence type="ECO:0000256" key="1">
    <source>
        <dbReference type="SAM" id="MobiDB-lite"/>
    </source>
</evidence>
<dbReference type="EMBL" id="CCKQ01008861">
    <property type="protein sequence ID" value="CDW80323.1"/>
    <property type="molecule type" value="Genomic_DNA"/>
</dbReference>
<organism evidence="2 3">
    <name type="scientific">Stylonychia lemnae</name>
    <name type="common">Ciliate</name>
    <dbReference type="NCBI Taxonomy" id="5949"/>
    <lineage>
        <taxon>Eukaryota</taxon>
        <taxon>Sar</taxon>
        <taxon>Alveolata</taxon>
        <taxon>Ciliophora</taxon>
        <taxon>Intramacronucleata</taxon>
        <taxon>Spirotrichea</taxon>
        <taxon>Stichotrichia</taxon>
        <taxon>Sporadotrichida</taxon>
        <taxon>Oxytrichidae</taxon>
        <taxon>Stylonychinae</taxon>
        <taxon>Stylonychia</taxon>
    </lineage>
</organism>
<feature type="compositionally biased region" description="Basic residues" evidence="1">
    <location>
        <begin position="1"/>
        <end position="10"/>
    </location>
</feature>
<feature type="compositionally biased region" description="Polar residues" evidence="1">
    <location>
        <begin position="219"/>
        <end position="234"/>
    </location>
</feature>
<feature type="compositionally biased region" description="Polar residues" evidence="1">
    <location>
        <begin position="23"/>
        <end position="44"/>
    </location>
</feature>
<dbReference type="Proteomes" id="UP000039865">
    <property type="component" value="Unassembled WGS sequence"/>
</dbReference>
<evidence type="ECO:0000313" key="3">
    <source>
        <dbReference type="Proteomes" id="UP000039865"/>
    </source>
</evidence>
<dbReference type="InParanoid" id="A0A078AHL8"/>
<reference evidence="2 3" key="1">
    <citation type="submission" date="2014-06" db="EMBL/GenBank/DDBJ databases">
        <authorList>
            <person name="Swart Estienne"/>
        </authorList>
    </citation>
    <scope>NUCLEOTIDE SEQUENCE [LARGE SCALE GENOMIC DNA]</scope>
    <source>
        <strain evidence="2 3">130c</strain>
    </source>
</reference>